<dbReference type="Proteomes" id="UP001501358">
    <property type="component" value="Unassembled WGS sequence"/>
</dbReference>
<keyword evidence="2" id="KW-1185">Reference proteome</keyword>
<proteinExistence type="predicted"/>
<sequence>MNRKRRQALHIHEPPCTLIERLRTNVAAKPAAAAMPSSIGRAGPRAAGPVLFPGVGVPVVMKGPTHSRHELTSEMLVEVQG</sequence>
<reference evidence="2" key="1">
    <citation type="journal article" date="2019" name="Int. J. Syst. Evol. Microbiol.">
        <title>The Global Catalogue of Microorganisms (GCM) 10K type strain sequencing project: providing services to taxonomists for standard genome sequencing and annotation.</title>
        <authorList>
            <consortium name="The Broad Institute Genomics Platform"/>
            <consortium name="The Broad Institute Genome Sequencing Center for Infectious Disease"/>
            <person name="Wu L."/>
            <person name="Ma J."/>
        </authorList>
    </citation>
    <scope>NUCLEOTIDE SEQUENCE [LARGE SCALE GENOMIC DNA]</scope>
    <source>
        <strain evidence="2">JCM 6307</strain>
    </source>
</reference>
<comment type="caution">
    <text evidence="1">The sequence shown here is derived from an EMBL/GenBank/DDBJ whole genome shotgun (WGS) entry which is preliminary data.</text>
</comment>
<name>A0ABP6A741_9ACTN</name>
<evidence type="ECO:0000313" key="2">
    <source>
        <dbReference type="Proteomes" id="UP001501358"/>
    </source>
</evidence>
<organism evidence="1 2">
    <name type="scientific">Streptomyces thermolineatus</name>
    <dbReference type="NCBI Taxonomy" id="44033"/>
    <lineage>
        <taxon>Bacteria</taxon>
        <taxon>Bacillati</taxon>
        <taxon>Actinomycetota</taxon>
        <taxon>Actinomycetes</taxon>
        <taxon>Kitasatosporales</taxon>
        <taxon>Streptomycetaceae</taxon>
        <taxon>Streptomyces</taxon>
    </lineage>
</organism>
<accession>A0ABP6A741</accession>
<protein>
    <submittedName>
        <fullName evidence="1">Uncharacterized protein</fullName>
    </submittedName>
</protein>
<dbReference type="EMBL" id="BAAATA010000050">
    <property type="protein sequence ID" value="GAA2510039.1"/>
    <property type="molecule type" value="Genomic_DNA"/>
</dbReference>
<gene>
    <name evidence="1" type="ORF">GCM10010406_53060</name>
</gene>
<evidence type="ECO:0000313" key="1">
    <source>
        <dbReference type="EMBL" id="GAA2510039.1"/>
    </source>
</evidence>